<dbReference type="SUPFAM" id="SSF53613">
    <property type="entry name" value="Ribokinase-like"/>
    <property type="match status" value="1"/>
</dbReference>
<dbReference type="Gene3D" id="3.40.1190.20">
    <property type="match status" value="1"/>
</dbReference>
<dbReference type="InterPro" id="IPR004399">
    <property type="entry name" value="HMP/HMP-P_kinase_dom"/>
</dbReference>
<evidence type="ECO:0000313" key="15">
    <source>
        <dbReference type="EMBL" id="KJQ68063.1"/>
    </source>
</evidence>
<dbReference type="Pfam" id="PF08543">
    <property type="entry name" value="Phos_pyr_kin"/>
    <property type="match status" value="1"/>
</dbReference>
<name>A0A0F2DAZ0_STRMT</name>
<dbReference type="GO" id="GO:0008902">
    <property type="term" value="F:hydroxymethylpyrimidine kinase activity"/>
    <property type="evidence" value="ECO:0007669"/>
    <property type="project" value="TreeGrafter"/>
</dbReference>
<evidence type="ECO:0000256" key="7">
    <source>
        <dbReference type="ARBA" id="ARBA00022840"/>
    </source>
</evidence>
<evidence type="ECO:0000313" key="16">
    <source>
        <dbReference type="Proteomes" id="UP000033538"/>
    </source>
</evidence>
<dbReference type="EMBL" id="JYGP01000002">
    <property type="protein sequence ID" value="KJQ68063.1"/>
    <property type="molecule type" value="Genomic_DNA"/>
</dbReference>
<evidence type="ECO:0000256" key="13">
    <source>
        <dbReference type="ARBA" id="ARBA00049293"/>
    </source>
</evidence>
<dbReference type="CDD" id="cd01169">
    <property type="entry name" value="HMPP_kinase"/>
    <property type="match status" value="1"/>
</dbReference>
<keyword evidence="3 15" id="KW-0808">Transferase</keyword>
<evidence type="ECO:0000256" key="2">
    <source>
        <dbReference type="ARBA" id="ARBA00012104"/>
    </source>
</evidence>
<feature type="domain" description="Pyridoxamine kinase/Phosphomethylpyrimidine kinase" evidence="14">
    <location>
        <begin position="13"/>
        <end position="247"/>
    </location>
</feature>
<keyword evidence="8" id="KW-0460">Magnesium</keyword>
<dbReference type="RefSeq" id="WP_045611223.1">
    <property type="nucleotide sequence ID" value="NZ_JYGP01000002.1"/>
</dbReference>
<protein>
    <recommendedName>
        <fullName evidence="2">pyridoxal kinase</fullName>
        <ecNumber evidence="2">2.7.1.35</ecNumber>
    </recommendedName>
    <alternativeName>
        <fullName evidence="10">PN/PL/PM kinase</fullName>
    </alternativeName>
    <alternativeName>
        <fullName evidence="11">Pyridoxal kinase</fullName>
    </alternativeName>
    <alternativeName>
        <fullName evidence="9">Pyridoxamine kinase</fullName>
    </alternativeName>
    <alternativeName>
        <fullName evidence="12">Vitamin B6 kinase</fullName>
    </alternativeName>
</protein>
<evidence type="ECO:0000256" key="3">
    <source>
        <dbReference type="ARBA" id="ARBA00022679"/>
    </source>
</evidence>
<evidence type="ECO:0000256" key="11">
    <source>
        <dbReference type="ARBA" id="ARBA00042396"/>
    </source>
</evidence>
<keyword evidence="6 15" id="KW-0418">Kinase</keyword>
<dbReference type="GO" id="GO:0008478">
    <property type="term" value="F:pyridoxal kinase activity"/>
    <property type="evidence" value="ECO:0007669"/>
    <property type="project" value="UniProtKB-EC"/>
</dbReference>
<organism evidence="15 16">
    <name type="scientific">Streptococcus mitis</name>
    <dbReference type="NCBI Taxonomy" id="28037"/>
    <lineage>
        <taxon>Bacteria</taxon>
        <taxon>Bacillati</taxon>
        <taxon>Bacillota</taxon>
        <taxon>Bacilli</taxon>
        <taxon>Lactobacillales</taxon>
        <taxon>Streptococcaceae</taxon>
        <taxon>Streptococcus</taxon>
        <taxon>Streptococcus mitis group</taxon>
    </lineage>
</organism>
<evidence type="ECO:0000256" key="8">
    <source>
        <dbReference type="ARBA" id="ARBA00022842"/>
    </source>
</evidence>
<dbReference type="InterPro" id="IPR029056">
    <property type="entry name" value="Ribokinase-like"/>
</dbReference>
<keyword evidence="5" id="KW-0547">Nucleotide-binding</keyword>
<comment type="similarity">
    <text evidence="1">Belongs to the ThiD family.</text>
</comment>
<dbReference type="PANTHER" id="PTHR20858:SF19">
    <property type="entry name" value="PYRIDOXINE KINASE"/>
    <property type="match status" value="1"/>
</dbReference>
<reference evidence="15 16" key="1">
    <citation type="submission" date="2015-02" db="EMBL/GenBank/DDBJ databases">
        <title>Evolution of amylase-binding proteins of oral streptococcal species.</title>
        <authorList>
            <person name="Haase E.M."/>
        </authorList>
    </citation>
    <scope>NUCLEOTIDE SEQUENCE [LARGE SCALE GENOMIC DNA]</scope>
    <source>
        <strain evidence="15 16">OT25</strain>
    </source>
</reference>
<dbReference type="PANTHER" id="PTHR20858">
    <property type="entry name" value="PHOSPHOMETHYLPYRIMIDINE KINASE"/>
    <property type="match status" value="1"/>
</dbReference>
<dbReference type="GO" id="GO:0008972">
    <property type="term" value="F:phosphomethylpyrimidine kinase activity"/>
    <property type="evidence" value="ECO:0007669"/>
    <property type="project" value="InterPro"/>
</dbReference>
<dbReference type="NCBIfam" id="NF009078">
    <property type="entry name" value="PRK12413.1"/>
    <property type="match status" value="1"/>
</dbReference>
<dbReference type="EC" id="2.7.1.35" evidence="2"/>
<keyword evidence="7" id="KW-0067">ATP-binding</keyword>
<dbReference type="PATRIC" id="fig|28037.212.peg.389"/>
<dbReference type="GO" id="GO:0005829">
    <property type="term" value="C:cytosol"/>
    <property type="evidence" value="ECO:0007669"/>
    <property type="project" value="TreeGrafter"/>
</dbReference>
<evidence type="ECO:0000256" key="10">
    <source>
        <dbReference type="ARBA" id="ARBA00042348"/>
    </source>
</evidence>
<evidence type="ECO:0000256" key="5">
    <source>
        <dbReference type="ARBA" id="ARBA00022741"/>
    </source>
</evidence>
<proteinExistence type="inferred from homology"/>
<dbReference type="Proteomes" id="UP000033538">
    <property type="component" value="Unassembled WGS sequence"/>
</dbReference>
<evidence type="ECO:0000256" key="12">
    <source>
        <dbReference type="ARBA" id="ARBA00042531"/>
    </source>
</evidence>
<dbReference type="InterPro" id="IPR013749">
    <property type="entry name" value="PM/HMP-P_kinase-1"/>
</dbReference>
<evidence type="ECO:0000256" key="9">
    <source>
        <dbReference type="ARBA" id="ARBA00042307"/>
    </source>
</evidence>
<comment type="catalytic activity">
    <reaction evidence="13">
        <text>pyridoxal + ATP = pyridoxal 5'-phosphate + ADP + H(+)</text>
        <dbReference type="Rhea" id="RHEA:10224"/>
        <dbReference type="ChEBI" id="CHEBI:15378"/>
        <dbReference type="ChEBI" id="CHEBI:17310"/>
        <dbReference type="ChEBI" id="CHEBI:30616"/>
        <dbReference type="ChEBI" id="CHEBI:456216"/>
        <dbReference type="ChEBI" id="CHEBI:597326"/>
        <dbReference type="EC" id="2.7.1.35"/>
    </reaction>
</comment>
<dbReference type="GO" id="GO:0005524">
    <property type="term" value="F:ATP binding"/>
    <property type="evidence" value="ECO:0007669"/>
    <property type="project" value="UniProtKB-KW"/>
</dbReference>
<dbReference type="AlphaFoldDB" id="A0A0F2DAZ0"/>
<keyword evidence="4" id="KW-0479">Metal-binding</keyword>
<evidence type="ECO:0000256" key="4">
    <source>
        <dbReference type="ARBA" id="ARBA00022723"/>
    </source>
</evidence>
<evidence type="ECO:0000256" key="1">
    <source>
        <dbReference type="ARBA" id="ARBA00009879"/>
    </source>
</evidence>
<accession>A0A0F2DAZ0</accession>
<dbReference type="GO" id="GO:0009228">
    <property type="term" value="P:thiamine biosynthetic process"/>
    <property type="evidence" value="ECO:0007669"/>
    <property type="project" value="InterPro"/>
</dbReference>
<comment type="caution">
    <text evidence="15">The sequence shown here is derived from an EMBL/GenBank/DDBJ whole genome shotgun (WGS) entry which is preliminary data.</text>
</comment>
<evidence type="ECO:0000256" key="6">
    <source>
        <dbReference type="ARBA" id="ARBA00022777"/>
    </source>
</evidence>
<sequence>MKNNRILALSGNDIFSGGGLSADLATYTLNGLHGFVAVTCLTALTEKGFEVFPTDDTIFQHELDSLRDVEFGGIKIGLLPTVSVAEKALDFIKQRPGVPVVLDPVLVCKETHDVAVSELCQELIRFFPYVSVITPNLPEAELLADQEIKSLEDMKTAAQKLHDLGAPAVIIKGGNRLSQDKAVDVFYDGQNFTVLENPVIQGQNAGAGCTFASSISSHLVKGYELLAAVESSKAFVYRAIAQADQYGVRQYEANQNN</sequence>
<evidence type="ECO:0000259" key="14">
    <source>
        <dbReference type="Pfam" id="PF08543"/>
    </source>
</evidence>
<dbReference type="GO" id="GO:0046872">
    <property type="term" value="F:metal ion binding"/>
    <property type="evidence" value="ECO:0007669"/>
    <property type="project" value="UniProtKB-KW"/>
</dbReference>
<gene>
    <name evidence="15" type="primary">pdxK</name>
    <name evidence="15" type="ORF">TZ90_00425</name>
</gene>